<name>A0A224YLF1_9ACAR</name>
<evidence type="ECO:0000313" key="1">
    <source>
        <dbReference type="EMBL" id="MAA14662.1"/>
    </source>
</evidence>
<sequence>MFQWMTCACSEFFDHVGCETPFRNPNMPMDKLAEDSKLTRHLGAMINKHRIATIAAVFAVITQVAAARIRGSTFKKGRNILLPQYSLQNVRHKCRRTARFVNAVVLVDLYNAAHKNAIS</sequence>
<reference evidence="1" key="1">
    <citation type="journal article" date="2017" name="Parasit. Vectors">
        <title>Sialotranscriptomics of Rhipicephalus zambeziensis reveals intricate expression profiles of secretory proteins and suggests tight temporal transcriptional regulation during blood-feeding.</title>
        <authorList>
            <person name="de Castro M.H."/>
            <person name="de Klerk D."/>
            <person name="Pienaar R."/>
            <person name="Rees D.J.G."/>
            <person name="Mans B.J."/>
        </authorList>
    </citation>
    <scope>NUCLEOTIDE SEQUENCE</scope>
    <source>
        <tissue evidence="1">Salivary glands</tissue>
    </source>
</reference>
<proteinExistence type="predicted"/>
<dbReference type="EMBL" id="GFPF01003516">
    <property type="protein sequence ID" value="MAA14662.1"/>
    <property type="molecule type" value="Transcribed_RNA"/>
</dbReference>
<accession>A0A224YLF1</accession>
<protein>
    <submittedName>
        <fullName evidence="1">Uncharacterized protein</fullName>
    </submittedName>
</protein>
<organism evidence="1">
    <name type="scientific">Rhipicephalus zambeziensis</name>
    <dbReference type="NCBI Taxonomy" id="60191"/>
    <lineage>
        <taxon>Eukaryota</taxon>
        <taxon>Metazoa</taxon>
        <taxon>Ecdysozoa</taxon>
        <taxon>Arthropoda</taxon>
        <taxon>Chelicerata</taxon>
        <taxon>Arachnida</taxon>
        <taxon>Acari</taxon>
        <taxon>Parasitiformes</taxon>
        <taxon>Ixodida</taxon>
        <taxon>Ixodoidea</taxon>
        <taxon>Ixodidae</taxon>
        <taxon>Rhipicephalinae</taxon>
        <taxon>Rhipicephalus</taxon>
        <taxon>Rhipicephalus</taxon>
    </lineage>
</organism>
<dbReference type="AlphaFoldDB" id="A0A224YLF1"/>